<reference evidence="1 2" key="1">
    <citation type="submission" date="2019-05" db="EMBL/GenBank/DDBJ databases">
        <title>Another draft genome of Portunus trituberculatus and its Hox gene families provides insights of decapod evolution.</title>
        <authorList>
            <person name="Jeong J.-H."/>
            <person name="Song I."/>
            <person name="Kim S."/>
            <person name="Choi T."/>
            <person name="Kim D."/>
            <person name="Ryu S."/>
            <person name="Kim W."/>
        </authorList>
    </citation>
    <scope>NUCLEOTIDE SEQUENCE [LARGE SCALE GENOMIC DNA]</scope>
    <source>
        <tissue evidence="1">Muscle</tissue>
    </source>
</reference>
<keyword evidence="2" id="KW-1185">Reference proteome</keyword>
<dbReference type="Proteomes" id="UP000324222">
    <property type="component" value="Unassembled WGS sequence"/>
</dbReference>
<comment type="caution">
    <text evidence="1">The sequence shown here is derived from an EMBL/GenBank/DDBJ whole genome shotgun (WGS) entry which is preliminary data.</text>
</comment>
<dbReference type="AlphaFoldDB" id="A0A5B7IV75"/>
<sequence>MCWPAHSPSQCLSRYILRPSLPLIASPRVCRLVLDPGESSHQPQSSHCFHQPRPSPCLCRTTRLHGHASALPPDALLNPFCSMFRGWPA</sequence>
<organism evidence="1 2">
    <name type="scientific">Portunus trituberculatus</name>
    <name type="common">Swimming crab</name>
    <name type="synonym">Neptunus trituberculatus</name>
    <dbReference type="NCBI Taxonomy" id="210409"/>
    <lineage>
        <taxon>Eukaryota</taxon>
        <taxon>Metazoa</taxon>
        <taxon>Ecdysozoa</taxon>
        <taxon>Arthropoda</taxon>
        <taxon>Crustacea</taxon>
        <taxon>Multicrustacea</taxon>
        <taxon>Malacostraca</taxon>
        <taxon>Eumalacostraca</taxon>
        <taxon>Eucarida</taxon>
        <taxon>Decapoda</taxon>
        <taxon>Pleocyemata</taxon>
        <taxon>Brachyura</taxon>
        <taxon>Eubrachyura</taxon>
        <taxon>Portunoidea</taxon>
        <taxon>Portunidae</taxon>
        <taxon>Portuninae</taxon>
        <taxon>Portunus</taxon>
    </lineage>
</organism>
<name>A0A5B7IV75_PORTR</name>
<gene>
    <name evidence="1" type="ORF">E2C01_081044</name>
</gene>
<evidence type="ECO:0000313" key="2">
    <source>
        <dbReference type="Proteomes" id="UP000324222"/>
    </source>
</evidence>
<evidence type="ECO:0000313" key="1">
    <source>
        <dbReference type="EMBL" id="MPC86223.1"/>
    </source>
</evidence>
<protein>
    <submittedName>
        <fullName evidence="1">Uncharacterized protein</fullName>
    </submittedName>
</protein>
<accession>A0A5B7IV75</accession>
<proteinExistence type="predicted"/>
<dbReference type="EMBL" id="VSRR010070848">
    <property type="protein sequence ID" value="MPC86223.1"/>
    <property type="molecule type" value="Genomic_DNA"/>
</dbReference>